<organism evidence="2 3">
    <name type="scientific">Halobellus rubicundus</name>
    <dbReference type="NCBI Taxonomy" id="2996466"/>
    <lineage>
        <taxon>Archaea</taxon>
        <taxon>Methanobacteriati</taxon>
        <taxon>Methanobacteriota</taxon>
        <taxon>Stenosarchaea group</taxon>
        <taxon>Halobacteria</taxon>
        <taxon>Halobacteriales</taxon>
        <taxon>Haloferacaceae</taxon>
        <taxon>Halobellus</taxon>
    </lineage>
</organism>
<accession>A0ABD5M8I2</accession>
<evidence type="ECO:0000256" key="1">
    <source>
        <dbReference type="SAM" id="Phobius"/>
    </source>
</evidence>
<keyword evidence="3" id="KW-1185">Reference proteome</keyword>
<gene>
    <name evidence="2" type="ORF">OS889_01795</name>
</gene>
<keyword evidence="1" id="KW-1133">Transmembrane helix</keyword>
<comment type="caution">
    <text evidence="2">The sequence shown here is derived from an EMBL/GenBank/DDBJ whole genome shotgun (WGS) entry which is preliminary data.</text>
</comment>
<dbReference type="EMBL" id="JBGNYA010000001">
    <property type="protein sequence ID" value="MFA1609741.1"/>
    <property type="molecule type" value="Genomic_DNA"/>
</dbReference>
<name>A0ABD5M8I2_9EURY</name>
<sequence>MDERLVRFGIFFFAAVIAADLAAALLFPPDPFSQLYFVGVAAAVAVPLGYLFAYHGGYERLSGLLGR</sequence>
<keyword evidence="1" id="KW-0472">Membrane</keyword>
<dbReference type="Proteomes" id="UP001570511">
    <property type="component" value="Unassembled WGS sequence"/>
</dbReference>
<reference evidence="2 3" key="1">
    <citation type="submission" date="2024-08" db="EMBL/GenBank/DDBJ databases">
        <title>Halobellus sp. MBLA0158 whole genome sequence.</title>
        <authorList>
            <person name="Hwang C.Y."/>
            <person name="Cho E.-S."/>
            <person name="Seo M.-J."/>
        </authorList>
    </citation>
    <scope>NUCLEOTIDE SEQUENCE [LARGE SCALE GENOMIC DNA]</scope>
    <source>
        <strain evidence="2 3">MBLA0158</strain>
    </source>
</reference>
<protein>
    <submittedName>
        <fullName evidence="2">Uncharacterized protein</fullName>
    </submittedName>
</protein>
<evidence type="ECO:0000313" key="2">
    <source>
        <dbReference type="EMBL" id="MFA1609741.1"/>
    </source>
</evidence>
<evidence type="ECO:0000313" key="3">
    <source>
        <dbReference type="Proteomes" id="UP001570511"/>
    </source>
</evidence>
<dbReference type="AlphaFoldDB" id="A0ABD5M8I2"/>
<feature type="transmembrane region" description="Helical" evidence="1">
    <location>
        <begin position="34"/>
        <end position="53"/>
    </location>
</feature>
<dbReference type="RefSeq" id="WP_372386772.1">
    <property type="nucleotide sequence ID" value="NZ_JBGNYA010000001.1"/>
</dbReference>
<proteinExistence type="predicted"/>
<keyword evidence="1" id="KW-0812">Transmembrane</keyword>